<evidence type="ECO:0000313" key="4">
    <source>
        <dbReference type="Proteomes" id="UP001444661"/>
    </source>
</evidence>
<accession>A0ABR1SD40</accession>
<reference evidence="3 4" key="1">
    <citation type="submission" date="2023-01" db="EMBL/GenBank/DDBJ databases">
        <title>Analysis of 21 Apiospora genomes using comparative genomics revels a genus with tremendous synthesis potential of carbohydrate active enzymes and secondary metabolites.</title>
        <authorList>
            <person name="Sorensen T."/>
        </authorList>
    </citation>
    <scope>NUCLEOTIDE SEQUENCE [LARGE SCALE GENOMIC DNA]</scope>
    <source>
        <strain evidence="3 4">CBS 33761</strain>
    </source>
</reference>
<dbReference type="InterPro" id="IPR029226">
    <property type="entry name" value="Ecp2-like"/>
</dbReference>
<feature type="chain" id="PRO_5045676403" description="Ecp2 effector protein-like domain-containing protein" evidence="1">
    <location>
        <begin position="20"/>
        <end position="197"/>
    </location>
</feature>
<evidence type="ECO:0000313" key="3">
    <source>
        <dbReference type="EMBL" id="KAK8029703.1"/>
    </source>
</evidence>
<dbReference type="Proteomes" id="UP001444661">
    <property type="component" value="Unassembled WGS sequence"/>
</dbReference>
<dbReference type="Pfam" id="PF14856">
    <property type="entry name" value="Hce2"/>
    <property type="match status" value="1"/>
</dbReference>
<proteinExistence type="predicted"/>
<gene>
    <name evidence="3" type="ORF">PG993_010994</name>
</gene>
<keyword evidence="1" id="KW-0732">Signal</keyword>
<dbReference type="EMBL" id="JAQQWK010000010">
    <property type="protein sequence ID" value="KAK8029703.1"/>
    <property type="molecule type" value="Genomic_DNA"/>
</dbReference>
<comment type="caution">
    <text evidence="3">The sequence shown here is derived from an EMBL/GenBank/DDBJ whole genome shotgun (WGS) entry which is preliminary data.</text>
</comment>
<name>A0ABR1SD40_9PEZI</name>
<keyword evidence="4" id="KW-1185">Reference proteome</keyword>
<feature type="domain" description="Ecp2 effector protein-like" evidence="2">
    <location>
        <begin position="74"/>
        <end position="173"/>
    </location>
</feature>
<evidence type="ECO:0000259" key="2">
    <source>
        <dbReference type="Pfam" id="PF14856"/>
    </source>
</evidence>
<protein>
    <recommendedName>
        <fullName evidence="2">Ecp2 effector protein-like domain-containing protein</fullName>
    </recommendedName>
</protein>
<evidence type="ECO:0000256" key="1">
    <source>
        <dbReference type="SAM" id="SignalP"/>
    </source>
</evidence>
<feature type="signal peptide" evidence="1">
    <location>
        <begin position="1"/>
        <end position="19"/>
    </location>
</feature>
<sequence length="197" mass="20980">MNFFALLMTLLSAAIDAQCAAVPSNAPRDGGSAPVTPDVTVKLVDANGTMVALKPGGDSTQDSFVQTSTAQRICLHSDQTGPMTSNFASSDHCQQMVNYLQNDLFGYWDTWEYDRYAIVIITAGTCAVLISTAVLPQPGHVWIGNQDIAEAVSTIIADYTHDGLVAGATQFNCNHPLGATMLDLTVQASPKSQRKPT</sequence>
<organism evidence="3 4">
    <name type="scientific">Apiospora rasikravindrae</name>
    <dbReference type="NCBI Taxonomy" id="990691"/>
    <lineage>
        <taxon>Eukaryota</taxon>
        <taxon>Fungi</taxon>
        <taxon>Dikarya</taxon>
        <taxon>Ascomycota</taxon>
        <taxon>Pezizomycotina</taxon>
        <taxon>Sordariomycetes</taxon>
        <taxon>Xylariomycetidae</taxon>
        <taxon>Amphisphaeriales</taxon>
        <taxon>Apiosporaceae</taxon>
        <taxon>Apiospora</taxon>
    </lineage>
</organism>